<dbReference type="Gene3D" id="2.10.109.10">
    <property type="entry name" value="Umud Fragment, subunit A"/>
    <property type="match status" value="1"/>
</dbReference>
<gene>
    <name evidence="5" type="ORF">F902_03281</name>
</gene>
<dbReference type="InterPro" id="IPR015927">
    <property type="entry name" value="Peptidase_S24_S26A/B/C"/>
</dbReference>
<dbReference type="InterPro" id="IPR010982">
    <property type="entry name" value="Lambda_DNA-bd_dom_sf"/>
</dbReference>
<keyword evidence="2" id="KW-0238">DNA-binding</keyword>
<dbReference type="RefSeq" id="WP_005205002.1">
    <property type="nucleotide sequence ID" value="NZ_KB850072.1"/>
</dbReference>
<dbReference type="Gene3D" id="1.10.260.40">
    <property type="entry name" value="lambda repressor-like DNA-binding domains"/>
    <property type="match status" value="1"/>
</dbReference>
<dbReference type="CDD" id="cd00093">
    <property type="entry name" value="HTH_XRE"/>
    <property type="match status" value="1"/>
</dbReference>
<keyword evidence="6" id="KW-1185">Reference proteome</keyword>
<evidence type="ECO:0000259" key="4">
    <source>
        <dbReference type="PROSITE" id="PS50943"/>
    </source>
</evidence>
<reference evidence="5 6" key="1">
    <citation type="submission" date="2013-02" db="EMBL/GenBank/DDBJ databases">
        <title>The Genome Sequence of Acinetobacter sp. CIP 70.18.</title>
        <authorList>
            <consortium name="The Broad Institute Genome Sequencing Platform"/>
            <consortium name="The Broad Institute Genome Sequencing Center for Infectious Disease"/>
            <person name="Cerqueira G."/>
            <person name="Feldgarden M."/>
            <person name="Courvalin P."/>
            <person name="Perichon B."/>
            <person name="Grillot-Courvalin C."/>
            <person name="Clermont D."/>
            <person name="Rocha E."/>
            <person name="Yoon E.-J."/>
            <person name="Nemec A."/>
            <person name="Walker B."/>
            <person name="Young S.K."/>
            <person name="Zeng Q."/>
            <person name="Gargeya S."/>
            <person name="Fitzgerald M."/>
            <person name="Haas B."/>
            <person name="Abouelleil A."/>
            <person name="Alvarado L."/>
            <person name="Arachchi H.M."/>
            <person name="Berlin A.M."/>
            <person name="Chapman S.B."/>
            <person name="Dewar J."/>
            <person name="Goldberg J."/>
            <person name="Griggs A."/>
            <person name="Gujja S."/>
            <person name="Hansen M."/>
            <person name="Howarth C."/>
            <person name="Imamovic A."/>
            <person name="Larimer J."/>
            <person name="McCowan C."/>
            <person name="Murphy C."/>
            <person name="Neiman D."/>
            <person name="Pearson M."/>
            <person name="Priest M."/>
            <person name="Roberts A."/>
            <person name="Saif S."/>
            <person name="Shea T."/>
            <person name="Sisk P."/>
            <person name="Sykes S."/>
            <person name="Wortman J."/>
            <person name="Nusbaum C."/>
            <person name="Birren B."/>
        </authorList>
    </citation>
    <scope>NUCLEOTIDE SEQUENCE [LARGE SCALE GENOMIC DNA]</scope>
    <source>
        <strain evidence="5 6">CIP 70.18</strain>
    </source>
</reference>
<dbReference type="PATRIC" id="fig|1217700.3.peg.3191"/>
<dbReference type="OrthoDB" id="9791537at2"/>
<dbReference type="HOGENOM" id="CLU_066192_1_3_6"/>
<evidence type="ECO:0000313" key="5">
    <source>
        <dbReference type="EMBL" id="ENX56184.1"/>
    </source>
</evidence>
<dbReference type="Proteomes" id="UP000013084">
    <property type="component" value="Unassembled WGS sequence"/>
</dbReference>
<dbReference type="EMBL" id="APRN01000038">
    <property type="protein sequence ID" value="ENX56184.1"/>
    <property type="molecule type" value="Genomic_DNA"/>
</dbReference>
<dbReference type="CDD" id="cd06529">
    <property type="entry name" value="S24_LexA-like"/>
    <property type="match status" value="1"/>
</dbReference>
<dbReference type="PANTHER" id="PTHR40661">
    <property type="match status" value="1"/>
</dbReference>
<dbReference type="InterPro" id="IPR036286">
    <property type="entry name" value="LexA/Signal_pep-like_sf"/>
</dbReference>
<dbReference type="SUPFAM" id="SSF51306">
    <property type="entry name" value="LexA/Signal peptidase"/>
    <property type="match status" value="1"/>
</dbReference>
<proteinExistence type="predicted"/>
<accession>N9RDY8</accession>
<sequence length="227" mass="25323">MKTLAERLKYAMEIIPPKKVKGVELARAVGVKPPSVSDWLSGKSKTMEGPNLIRAAKFLKVNSTWLGTGAGSPTDLEKETEFKNAEFMHLELRKIPIFDHVQAGLFNNINYDGLIPLSYSYTDYIGSDPLLIFGLILEGLSMSPDFLPGDKIIVDGALSPKPGSFVVAQNGNNEATFKKYRVTGYDEHGREEFELVPLNPDFPVISSKDHMITIIGVMVRHMRDYKY</sequence>
<evidence type="ECO:0000256" key="2">
    <source>
        <dbReference type="ARBA" id="ARBA00023125"/>
    </source>
</evidence>
<dbReference type="InterPro" id="IPR039418">
    <property type="entry name" value="LexA-like"/>
</dbReference>
<dbReference type="SMART" id="SM00530">
    <property type="entry name" value="HTH_XRE"/>
    <property type="match status" value="1"/>
</dbReference>
<dbReference type="PANTHER" id="PTHR40661:SF3">
    <property type="entry name" value="FELS-1 PROPHAGE TRANSCRIPTIONAL REGULATOR"/>
    <property type="match status" value="1"/>
</dbReference>
<keyword evidence="1" id="KW-0805">Transcription regulation</keyword>
<dbReference type="Pfam" id="PF00717">
    <property type="entry name" value="Peptidase_S24"/>
    <property type="match status" value="1"/>
</dbReference>
<organism evidence="5 6">
    <name type="scientific">Acinetobacter higginsii</name>
    <dbReference type="NCBI Taxonomy" id="70347"/>
    <lineage>
        <taxon>Bacteria</taxon>
        <taxon>Pseudomonadati</taxon>
        <taxon>Pseudomonadota</taxon>
        <taxon>Gammaproteobacteria</taxon>
        <taxon>Moraxellales</taxon>
        <taxon>Moraxellaceae</taxon>
        <taxon>Acinetobacter</taxon>
    </lineage>
</organism>
<dbReference type="AlphaFoldDB" id="N9RDY8"/>
<feature type="domain" description="HTH cro/C1-type" evidence="4">
    <location>
        <begin position="24"/>
        <end position="66"/>
    </location>
</feature>
<dbReference type="InterPro" id="IPR001387">
    <property type="entry name" value="Cro/C1-type_HTH"/>
</dbReference>
<evidence type="ECO:0000313" key="6">
    <source>
        <dbReference type="Proteomes" id="UP000013084"/>
    </source>
</evidence>
<dbReference type="SUPFAM" id="SSF47413">
    <property type="entry name" value="lambda repressor-like DNA-binding domains"/>
    <property type="match status" value="1"/>
</dbReference>
<keyword evidence="3" id="KW-0804">Transcription</keyword>
<protein>
    <recommendedName>
        <fullName evidence="4">HTH cro/C1-type domain-containing protein</fullName>
    </recommendedName>
</protein>
<name>N9RDY8_9GAMM</name>
<dbReference type="PROSITE" id="PS50943">
    <property type="entry name" value="HTH_CROC1"/>
    <property type="match status" value="1"/>
</dbReference>
<dbReference type="GO" id="GO:0003677">
    <property type="term" value="F:DNA binding"/>
    <property type="evidence" value="ECO:0007669"/>
    <property type="project" value="UniProtKB-KW"/>
</dbReference>
<evidence type="ECO:0000256" key="1">
    <source>
        <dbReference type="ARBA" id="ARBA00023015"/>
    </source>
</evidence>
<evidence type="ECO:0000256" key="3">
    <source>
        <dbReference type="ARBA" id="ARBA00023163"/>
    </source>
</evidence>
<comment type="caution">
    <text evidence="5">The sequence shown here is derived from an EMBL/GenBank/DDBJ whole genome shotgun (WGS) entry which is preliminary data.</text>
</comment>